<reference evidence="6" key="1">
    <citation type="journal article" date="2019" name="Int. J. Syst. Evol. Microbiol.">
        <title>The Global Catalogue of Microorganisms (GCM) 10K type strain sequencing project: providing services to taxonomists for standard genome sequencing and annotation.</title>
        <authorList>
            <consortium name="The Broad Institute Genomics Platform"/>
            <consortium name="The Broad Institute Genome Sequencing Center for Infectious Disease"/>
            <person name="Wu L."/>
            <person name="Ma J."/>
        </authorList>
    </citation>
    <scope>NUCLEOTIDE SEQUENCE [LARGE SCALE GENOMIC DNA]</scope>
    <source>
        <strain evidence="6">CGMCC 4.1799</strain>
    </source>
</reference>
<evidence type="ECO:0000256" key="2">
    <source>
        <dbReference type="ARBA" id="ARBA00023136"/>
    </source>
</evidence>
<dbReference type="Pfam" id="PF04355">
    <property type="entry name" value="BamE"/>
    <property type="match status" value="1"/>
</dbReference>
<sequence>MVAARSLKTTALAILFAALAGCATVGRDFPTHNVDQIRIGETTRAEIQTMFGEPWRTGVEDGKRTWTYGKYRWSAFGDAETTDLVVRFNPDGTVSSYVFNTTE</sequence>
<name>A0ABW0RP88_9GAMM</name>
<dbReference type="PROSITE" id="PS51257">
    <property type="entry name" value="PROKAR_LIPOPROTEIN"/>
    <property type="match status" value="1"/>
</dbReference>
<dbReference type="InterPro" id="IPR037873">
    <property type="entry name" value="BamE-like"/>
</dbReference>
<accession>A0ABW0RP88</accession>
<dbReference type="RefSeq" id="WP_248156311.1">
    <property type="nucleotide sequence ID" value="NZ_JAKZAJ010000002.1"/>
</dbReference>
<dbReference type="Gene3D" id="3.30.1450.10">
    <property type="match status" value="1"/>
</dbReference>
<keyword evidence="1 3" id="KW-0732">Signal</keyword>
<evidence type="ECO:0000313" key="6">
    <source>
        <dbReference type="Proteomes" id="UP001596055"/>
    </source>
</evidence>
<gene>
    <name evidence="5" type="primary">bamE</name>
    <name evidence="5" type="ORF">ACFPQA_10330</name>
</gene>
<keyword evidence="2" id="KW-0472">Membrane</keyword>
<evidence type="ECO:0000259" key="4">
    <source>
        <dbReference type="Pfam" id="PF04355"/>
    </source>
</evidence>
<evidence type="ECO:0000313" key="5">
    <source>
        <dbReference type="EMBL" id="MFC5545453.1"/>
    </source>
</evidence>
<organism evidence="5 6">
    <name type="scientific">Marinobacter koreensis</name>
    <dbReference type="NCBI Taxonomy" id="335974"/>
    <lineage>
        <taxon>Bacteria</taxon>
        <taxon>Pseudomonadati</taxon>
        <taxon>Pseudomonadota</taxon>
        <taxon>Gammaproteobacteria</taxon>
        <taxon>Pseudomonadales</taxon>
        <taxon>Marinobacteraceae</taxon>
        <taxon>Marinobacter</taxon>
    </lineage>
</organism>
<dbReference type="InterPro" id="IPR007450">
    <property type="entry name" value="BamE_dom"/>
</dbReference>
<evidence type="ECO:0000256" key="1">
    <source>
        <dbReference type="ARBA" id="ARBA00022729"/>
    </source>
</evidence>
<evidence type="ECO:0000256" key="3">
    <source>
        <dbReference type="SAM" id="SignalP"/>
    </source>
</evidence>
<dbReference type="Proteomes" id="UP001596055">
    <property type="component" value="Unassembled WGS sequence"/>
</dbReference>
<protein>
    <submittedName>
        <fullName evidence="5">Outer membrane protein assembly factor BamE</fullName>
    </submittedName>
</protein>
<proteinExistence type="predicted"/>
<comment type="caution">
    <text evidence="5">The sequence shown here is derived from an EMBL/GenBank/DDBJ whole genome shotgun (WGS) entry which is preliminary data.</text>
</comment>
<keyword evidence="6" id="KW-1185">Reference proteome</keyword>
<feature type="chain" id="PRO_5047264869" evidence="3">
    <location>
        <begin position="21"/>
        <end position="103"/>
    </location>
</feature>
<feature type="domain" description="Outer membrane protein assembly factor BamE" evidence="4">
    <location>
        <begin position="32"/>
        <end position="96"/>
    </location>
</feature>
<dbReference type="EMBL" id="JBHSNL010000001">
    <property type="protein sequence ID" value="MFC5545453.1"/>
    <property type="molecule type" value="Genomic_DNA"/>
</dbReference>
<feature type="signal peptide" evidence="3">
    <location>
        <begin position="1"/>
        <end position="20"/>
    </location>
</feature>